<keyword evidence="3 4" id="KW-0067">ATP-binding</keyword>
<evidence type="ECO:0000313" key="9">
    <source>
        <dbReference type="Proteomes" id="UP000290189"/>
    </source>
</evidence>
<evidence type="ECO:0000256" key="4">
    <source>
        <dbReference type="PROSITE-ProRule" id="PRU10141"/>
    </source>
</evidence>
<feature type="compositionally biased region" description="Polar residues" evidence="5">
    <location>
        <begin position="1"/>
        <end position="10"/>
    </location>
</feature>
<feature type="compositionally biased region" description="Polar residues" evidence="5">
    <location>
        <begin position="41"/>
        <end position="50"/>
    </location>
</feature>
<evidence type="ECO:0000256" key="1">
    <source>
        <dbReference type="ARBA" id="ARBA00012513"/>
    </source>
</evidence>
<dbReference type="InterPro" id="IPR008271">
    <property type="entry name" value="Ser/Thr_kinase_AS"/>
</dbReference>
<dbReference type="InterPro" id="IPR050629">
    <property type="entry name" value="STE20/SPS1-PAK"/>
</dbReference>
<dbReference type="PROSITE" id="PS50108">
    <property type="entry name" value="CRIB"/>
    <property type="match status" value="1"/>
</dbReference>
<feature type="region of interest" description="Disordered" evidence="5">
    <location>
        <begin position="1"/>
        <end position="50"/>
    </location>
</feature>
<dbReference type="Proteomes" id="UP000290189">
    <property type="component" value="Unassembled WGS sequence"/>
</dbReference>
<proteinExistence type="predicted"/>
<name>A0A3P3YMZ7_PLABS</name>
<dbReference type="GO" id="GO:0005737">
    <property type="term" value="C:cytoplasm"/>
    <property type="evidence" value="ECO:0007669"/>
    <property type="project" value="TreeGrafter"/>
</dbReference>
<feature type="binding site" evidence="4">
    <location>
        <position position="538"/>
    </location>
    <ligand>
        <name>ATP</name>
        <dbReference type="ChEBI" id="CHEBI:30616"/>
    </ligand>
</feature>
<dbReference type="GO" id="GO:0004674">
    <property type="term" value="F:protein serine/threonine kinase activity"/>
    <property type="evidence" value="ECO:0007669"/>
    <property type="project" value="UniProtKB-EC"/>
</dbReference>
<dbReference type="AlphaFoldDB" id="A0A3P3YMZ7"/>
<dbReference type="GO" id="GO:0005524">
    <property type="term" value="F:ATP binding"/>
    <property type="evidence" value="ECO:0007669"/>
    <property type="project" value="UniProtKB-UniRule"/>
</dbReference>
<dbReference type="PANTHER" id="PTHR48012">
    <property type="entry name" value="STERILE20-LIKE KINASE, ISOFORM B-RELATED"/>
    <property type="match status" value="1"/>
</dbReference>
<dbReference type="PANTHER" id="PTHR48012:SF2">
    <property type="entry name" value="STERILE20-LIKE KINASE, ISOFORM B"/>
    <property type="match status" value="1"/>
</dbReference>
<dbReference type="SMART" id="SM00220">
    <property type="entry name" value="S_TKc"/>
    <property type="match status" value="1"/>
</dbReference>
<dbReference type="EC" id="2.7.11.1" evidence="1"/>
<sequence>MHPRSLSGTLPSGGPFVPEADPLQAPYQHAPKSAPIAPPKWQQQGAHESTSLANHPVISDDFVDQQQCGSDANMGAMNEDPSGLTAPMVEYDLAAPQGQDQYVSMVPGPHSARTSRSMVPIKQPAVRSNTQPMMMSRFPMAGGEPNGAMNTQAVDLAWEMIRQERKLHKNWREILDAFERVMPRFGSIDPRLIERGKPMIVSLSTITSAHEALVRSVAGVASASQLLDPNVWCQSINGIALLGSAQIHMNYKEFADGFAFVQMQYAQLLQACSASSAPAKLASAVSVGTPDTAEVFLAKLVKPLLALARLSDLVDWLMRVRPCDQVAVAAGVINAIRHDPNVAALILRIRAGRVESINAQLHVLSAGRVVMASGMTGTTIIWSGRLSHGLRGARHSFLLVPGLLVWLACGNAGKLVGFQLLSSDVRIDIVPSNPKSLTILGKDGTQLAKLTSKSASTTRIWAALLRQASSPIVYPELASSVGLPFNVQHKVHVTKDLVWSAGGDPENLFVLVRKIGEGAFGAVYEVIHKMLGVKMAAKVVAAGGAQSDAIRKEIDILTVCRHPNIVTYYGTTMDTKKRLWVLMDICEGGSVHQLGKALHLQWNELQVAYICHGTLLALAYLHGLRIVHRDVKGRNILISRQGTVCLTDFGVSKRLLPSAQNSMLTGPVGTPYWMSPEVAAGRGSRVSWSADIWSLAITAIELADGHPPYFSLKPAQAMKLIAENDPPTLENPSRWSFEFRDFLNCCLQKDPFDRPSAESLLRHPFVIAGAQVDPRIHIAPLVEHYLSSTAATPAK</sequence>
<evidence type="ECO:0000256" key="3">
    <source>
        <dbReference type="ARBA" id="ARBA00022840"/>
    </source>
</evidence>
<protein>
    <recommendedName>
        <fullName evidence="1">non-specific serine/threonine protein kinase</fullName>
        <ecNumber evidence="1">2.7.11.1</ecNumber>
    </recommendedName>
</protein>
<reference evidence="8 9" key="1">
    <citation type="submission" date="2018-03" db="EMBL/GenBank/DDBJ databases">
        <authorList>
            <person name="Fogelqvist J."/>
        </authorList>
    </citation>
    <scope>NUCLEOTIDE SEQUENCE [LARGE SCALE GENOMIC DNA]</scope>
</reference>
<evidence type="ECO:0000259" key="6">
    <source>
        <dbReference type="PROSITE" id="PS50011"/>
    </source>
</evidence>
<dbReference type="InterPro" id="IPR017441">
    <property type="entry name" value="Protein_kinase_ATP_BS"/>
</dbReference>
<dbReference type="InterPro" id="IPR011009">
    <property type="entry name" value="Kinase-like_dom_sf"/>
</dbReference>
<dbReference type="SUPFAM" id="SSF56112">
    <property type="entry name" value="Protein kinase-like (PK-like)"/>
    <property type="match status" value="1"/>
</dbReference>
<evidence type="ECO:0000256" key="2">
    <source>
        <dbReference type="ARBA" id="ARBA00022741"/>
    </source>
</evidence>
<dbReference type="Pfam" id="PF00069">
    <property type="entry name" value="Pkinase"/>
    <property type="match status" value="1"/>
</dbReference>
<evidence type="ECO:0000256" key="5">
    <source>
        <dbReference type="SAM" id="MobiDB-lite"/>
    </source>
</evidence>
<keyword evidence="8" id="KW-0496">Mitochondrion</keyword>
<evidence type="ECO:0000313" key="8">
    <source>
        <dbReference type="EMBL" id="SPR01612.1"/>
    </source>
</evidence>
<geneLocation type="mitochondrion" evidence="8"/>
<dbReference type="PROSITE" id="PS00108">
    <property type="entry name" value="PROTEIN_KINASE_ST"/>
    <property type="match status" value="1"/>
</dbReference>
<keyword evidence="2 4" id="KW-0547">Nucleotide-binding</keyword>
<dbReference type="EMBL" id="OVEO01000018">
    <property type="protein sequence ID" value="SPR01612.1"/>
    <property type="molecule type" value="Genomic_DNA"/>
</dbReference>
<feature type="domain" description="CRIB" evidence="7">
    <location>
        <begin position="481"/>
        <end position="494"/>
    </location>
</feature>
<dbReference type="Gene3D" id="1.10.510.10">
    <property type="entry name" value="Transferase(Phosphotransferase) domain 1"/>
    <property type="match status" value="1"/>
</dbReference>
<gene>
    <name evidence="8" type="ORF">PLBR_LOCUS8827</name>
</gene>
<dbReference type="PROSITE" id="PS50011">
    <property type="entry name" value="PROTEIN_KINASE_DOM"/>
    <property type="match status" value="1"/>
</dbReference>
<accession>A0A3P3YMZ7</accession>
<organism evidence="8 9">
    <name type="scientific">Plasmodiophora brassicae</name>
    <name type="common">Clubroot disease agent</name>
    <dbReference type="NCBI Taxonomy" id="37360"/>
    <lineage>
        <taxon>Eukaryota</taxon>
        <taxon>Sar</taxon>
        <taxon>Rhizaria</taxon>
        <taxon>Endomyxa</taxon>
        <taxon>Phytomyxea</taxon>
        <taxon>Plasmodiophorida</taxon>
        <taxon>Plasmodiophoridae</taxon>
        <taxon>Plasmodiophora</taxon>
    </lineage>
</organism>
<feature type="domain" description="Protein kinase" evidence="6">
    <location>
        <begin position="509"/>
        <end position="766"/>
    </location>
</feature>
<dbReference type="InterPro" id="IPR000095">
    <property type="entry name" value="CRIB_dom"/>
</dbReference>
<dbReference type="PROSITE" id="PS00107">
    <property type="entry name" value="PROTEIN_KINASE_ATP"/>
    <property type="match status" value="1"/>
</dbReference>
<evidence type="ECO:0000259" key="7">
    <source>
        <dbReference type="PROSITE" id="PS50108"/>
    </source>
</evidence>
<dbReference type="InterPro" id="IPR000719">
    <property type="entry name" value="Prot_kinase_dom"/>
</dbReference>
<dbReference type="CDD" id="cd05122">
    <property type="entry name" value="PKc_STE"/>
    <property type="match status" value="1"/>
</dbReference>